<evidence type="ECO:0000256" key="1">
    <source>
        <dbReference type="ARBA" id="ARBA00003029"/>
    </source>
</evidence>
<keyword evidence="8" id="KW-0206">Cytoskeleton</keyword>
<evidence type="ECO:0000256" key="4">
    <source>
        <dbReference type="ARBA" id="ARBA00021752"/>
    </source>
</evidence>
<keyword evidence="6" id="KW-0282">Flagellum</keyword>
<dbReference type="Proteomes" id="UP000694382">
    <property type="component" value="Chromosome 15"/>
</dbReference>
<reference evidence="10" key="3">
    <citation type="submission" date="2025-09" db="UniProtKB">
        <authorList>
            <consortium name="Ensembl"/>
        </authorList>
    </citation>
    <scope>IDENTIFICATION</scope>
</reference>
<accession>A0A8C3NH32</accession>
<dbReference type="PANTHER" id="PTHR31598:SF1">
    <property type="entry name" value="DYNEIN REGULATORY COMPLEX PROTEIN 10"/>
    <property type="match status" value="1"/>
</dbReference>
<protein>
    <recommendedName>
        <fullName evidence="4">Dynein regulatory complex protein 10</fullName>
    </recommendedName>
</protein>
<comment type="subcellular location">
    <subcellularLocation>
        <location evidence="2">Cytoplasm</location>
        <location evidence="2">Cytoskeleton</location>
        <location evidence="2">Flagellum axoneme</location>
    </subcellularLocation>
</comment>
<keyword evidence="11" id="KW-1185">Reference proteome</keyword>
<evidence type="ECO:0000256" key="8">
    <source>
        <dbReference type="ARBA" id="ARBA00023212"/>
    </source>
</evidence>
<sequence>MEQRTLVKGMATPRKAGIPLAVMKVLDPRQLKPDSTEAERILTVLEETIVKLEITRLIPRITASLDRYARMLGPEITSSLLEHQRLSMEIQHLHTSPGDAKTMRAAEKRLKCSLRNILRLFLANPLLYHGLKFEVRVKESPADVFIKAFMEFRDFTLERLLTTPDEEREMIQFMKDISLQVEKNTEIISALQGELAGVIQTRDEEVSRKDKTIEDLKTTMEDLAKNCKAEIRLIMKEGEKQKKEDEKASQERCARLKEDIQRLGTQFNALVLEHRASELVLRKVKGRRALGQEVEAFLQSCQLRLLPTARSPPVPACSWQDAHGVCQSTPALSSCSADSSGKQPCSDSRDRAVTGPAPAACLGSGNTFPLCCDTRQSSGQPAGAGHVWDSDKPGICCRGSRANNIALAGSI</sequence>
<dbReference type="PANTHER" id="PTHR31598">
    <property type="entry name" value="IQ DOMAIN-CONTAINING PROTEIN D"/>
    <property type="match status" value="1"/>
</dbReference>
<evidence type="ECO:0000256" key="5">
    <source>
        <dbReference type="ARBA" id="ARBA00022490"/>
    </source>
</evidence>
<evidence type="ECO:0000313" key="10">
    <source>
        <dbReference type="Ensembl" id="ENSCPVP00000017945.2"/>
    </source>
</evidence>
<proteinExistence type="inferred from homology"/>
<name>A0A8C3NH32_GEOPR</name>
<keyword evidence="9" id="KW-0966">Cell projection</keyword>
<comment type="similarity">
    <text evidence="3">Belongs to the DRC10 family.</text>
</comment>
<dbReference type="AlphaFoldDB" id="A0A8C3NH32"/>
<dbReference type="InterPro" id="IPR042815">
    <property type="entry name" value="DRC10"/>
</dbReference>
<keyword evidence="5" id="KW-0963">Cytoplasm</keyword>
<accession>A0A8U8BCU1</accession>
<comment type="function">
    <text evidence="1">Component of the nexin-dynein regulatory complex (N-DRC), a key regulator of ciliary/flagellar motility which maintains the alignment and integrity of the distal axoneme and regulates microtubule sliding in motile axonemes.</text>
</comment>
<evidence type="ECO:0000313" key="11">
    <source>
        <dbReference type="Proteomes" id="UP000694382"/>
    </source>
</evidence>
<evidence type="ECO:0000256" key="2">
    <source>
        <dbReference type="ARBA" id="ARBA00004611"/>
    </source>
</evidence>
<evidence type="ECO:0000256" key="7">
    <source>
        <dbReference type="ARBA" id="ARBA00023069"/>
    </source>
</evidence>
<evidence type="ECO:0000256" key="6">
    <source>
        <dbReference type="ARBA" id="ARBA00022846"/>
    </source>
</evidence>
<keyword evidence="7" id="KW-0969">Cilium</keyword>
<dbReference type="Ensembl" id="ENSCPVT00000018746.2">
    <property type="protein sequence ID" value="ENSCPVP00000017945.2"/>
    <property type="gene ID" value="ENSCPVG00000013099.2"/>
</dbReference>
<evidence type="ECO:0000256" key="9">
    <source>
        <dbReference type="ARBA" id="ARBA00023273"/>
    </source>
</evidence>
<organism evidence="10 11">
    <name type="scientific">Geospiza parvula</name>
    <name type="common">Small tree-finch</name>
    <name type="synonym">Camarhynchus parvulus</name>
    <dbReference type="NCBI Taxonomy" id="87175"/>
    <lineage>
        <taxon>Eukaryota</taxon>
        <taxon>Metazoa</taxon>
        <taxon>Chordata</taxon>
        <taxon>Craniata</taxon>
        <taxon>Vertebrata</taxon>
        <taxon>Euteleostomi</taxon>
        <taxon>Archelosauria</taxon>
        <taxon>Archosauria</taxon>
        <taxon>Dinosauria</taxon>
        <taxon>Saurischia</taxon>
        <taxon>Theropoda</taxon>
        <taxon>Coelurosauria</taxon>
        <taxon>Aves</taxon>
        <taxon>Neognathae</taxon>
        <taxon>Neoaves</taxon>
        <taxon>Telluraves</taxon>
        <taxon>Australaves</taxon>
        <taxon>Passeriformes</taxon>
        <taxon>Thraupidae</taxon>
        <taxon>Camarhynchus</taxon>
    </lineage>
</organism>
<reference evidence="10" key="2">
    <citation type="submission" date="2025-08" db="UniProtKB">
        <authorList>
            <consortium name="Ensembl"/>
        </authorList>
    </citation>
    <scope>IDENTIFICATION</scope>
</reference>
<evidence type="ECO:0000256" key="3">
    <source>
        <dbReference type="ARBA" id="ARBA00009071"/>
    </source>
</evidence>
<reference evidence="10" key="1">
    <citation type="submission" date="2020-02" db="EMBL/GenBank/DDBJ databases">
        <authorList>
            <person name="Enbody D E."/>
            <person name="Pettersson E M."/>
        </authorList>
    </citation>
    <scope>NUCLEOTIDE SEQUENCE [LARGE SCALE GENOMIC DNA]</scope>
</reference>